<proteinExistence type="predicted"/>
<dbReference type="RefSeq" id="WP_284271661.1">
    <property type="nucleotide sequence ID" value="NZ_BSOW01000025.1"/>
</dbReference>
<dbReference type="Proteomes" id="UP001156905">
    <property type="component" value="Unassembled WGS sequence"/>
</dbReference>
<gene>
    <name evidence="1" type="ORF">GCM10007857_61700</name>
</gene>
<organism evidence="1 2">
    <name type="scientific">Bradyrhizobium iriomotense</name>
    <dbReference type="NCBI Taxonomy" id="441950"/>
    <lineage>
        <taxon>Bacteria</taxon>
        <taxon>Pseudomonadati</taxon>
        <taxon>Pseudomonadota</taxon>
        <taxon>Alphaproteobacteria</taxon>
        <taxon>Hyphomicrobiales</taxon>
        <taxon>Nitrobacteraceae</taxon>
        <taxon>Bradyrhizobium</taxon>
    </lineage>
</organism>
<evidence type="ECO:0000313" key="1">
    <source>
        <dbReference type="EMBL" id="GLR89457.1"/>
    </source>
</evidence>
<protein>
    <submittedName>
        <fullName evidence="1">Uncharacterized protein</fullName>
    </submittedName>
</protein>
<evidence type="ECO:0000313" key="2">
    <source>
        <dbReference type="Proteomes" id="UP001156905"/>
    </source>
</evidence>
<name>A0ABQ6B4Y1_9BRAD</name>
<reference evidence="2" key="1">
    <citation type="journal article" date="2019" name="Int. J. Syst. Evol. Microbiol.">
        <title>The Global Catalogue of Microorganisms (GCM) 10K type strain sequencing project: providing services to taxonomists for standard genome sequencing and annotation.</title>
        <authorList>
            <consortium name="The Broad Institute Genomics Platform"/>
            <consortium name="The Broad Institute Genome Sequencing Center for Infectious Disease"/>
            <person name="Wu L."/>
            <person name="Ma J."/>
        </authorList>
    </citation>
    <scope>NUCLEOTIDE SEQUENCE [LARGE SCALE GENOMIC DNA]</scope>
    <source>
        <strain evidence="2">NBRC 102520</strain>
    </source>
</reference>
<dbReference type="EMBL" id="BSOW01000025">
    <property type="protein sequence ID" value="GLR89457.1"/>
    <property type="molecule type" value="Genomic_DNA"/>
</dbReference>
<keyword evidence="2" id="KW-1185">Reference proteome</keyword>
<sequence length="72" mass="7980">MLRGRLRENEVANAQSILALGNMIEERWASEWWVDLAKTDRGEFEQIARDLVGPDGRLAILRGIVATGLGSS</sequence>
<comment type="caution">
    <text evidence="1">The sequence shown here is derived from an EMBL/GenBank/DDBJ whole genome shotgun (WGS) entry which is preliminary data.</text>
</comment>
<accession>A0ABQ6B4Y1</accession>